<keyword evidence="2" id="KW-1185">Reference proteome</keyword>
<gene>
    <name evidence="1" type="ORF">DHETER_LOCUS12027</name>
</gene>
<accession>A0ACA9PH26</accession>
<reference evidence="1" key="1">
    <citation type="submission" date="2021-06" db="EMBL/GenBank/DDBJ databases">
        <authorList>
            <person name="Kallberg Y."/>
            <person name="Tangrot J."/>
            <person name="Rosling A."/>
        </authorList>
    </citation>
    <scope>NUCLEOTIDE SEQUENCE</scope>
    <source>
        <strain evidence="1">IL203A</strain>
    </source>
</reference>
<name>A0ACA9PH26_9GLOM</name>
<protein>
    <submittedName>
        <fullName evidence="1">10207_t:CDS:1</fullName>
    </submittedName>
</protein>
<evidence type="ECO:0000313" key="2">
    <source>
        <dbReference type="Proteomes" id="UP000789702"/>
    </source>
</evidence>
<sequence>VVSLILSELKPQQMSLLSDKSSNARPISILNLLEKLATKNVISGLDGTLSPNMLVYNQVQELTNFESAGSLFIVKDFWSWLLTFCVLHSIFLEVLNLGYQQIF</sequence>
<comment type="caution">
    <text evidence="1">The sequence shown here is derived from an EMBL/GenBank/DDBJ whole genome shotgun (WGS) entry which is preliminary data.</text>
</comment>
<evidence type="ECO:0000313" key="1">
    <source>
        <dbReference type="EMBL" id="CAG8706588.1"/>
    </source>
</evidence>
<dbReference type="EMBL" id="CAJVPU010028293">
    <property type="protein sequence ID" value="CAG8706588.1"/>
    <property type="molecule type" value="Genomic_DNA"/>
</dbReference>
<organism evidence="1 2">
    <name type="scientific">Dentiscutata heterogama</name>
    <dbReference type="NCBI Taxonomy" id="1316150"/>
    <lineage>
        <taxon>Eukaryota</taxon>
        <taxon>Fungi</taxon>
        <taxon>Fungi incertae sedis</taxon>
        <taxon>Mucoromycota</taxon>
        <taxon>Glomeromycotina</taxon>
        <taxon>Glomeromycetes</taxon>
        <taxon>Diversisporales</taxon>
        <taxon>Gigasporaceae</taxon>
        <taxon>Dentiscutata</taxon>
    </lineage>
</organism>
<dbReference type="Proteomes" id="UP000789702">
    <property type="component" value="Unassembled WGS sequence"/>
</dbReference>
<feature type="non-terminal residue" evidence="1">
    <location>
        <position position="1"/>
    </location>
</feature>
<proteinExistence type="predicted"/>